<name>A0ABM8AJC5_9DEIO</name>
<sequence length="434" mass="46965">MPHRMTLTLALALFSGALAQYSGPRVTLTYVHGFTGPDRPVMENLVKQFNDTHPNIVVRSQATPWATTYQQLPSLTAAGRAPDVVAYTEEVVGRYMASNAVTELTPATLRQYGIDQARFYPANWNAGVYNGKTYGVPVNNALMVMFVNTDLLQKSGVSKVPTTRAEYLAAARACTTDRAGRKPGQAGFDPKGLQTWGAGIPTPWMGGTLAYSVLRSNGGDIVDKNYNAAFNSPEALEALTFLTDLRLRSGTGPADATEASEITAFRQGKACFNFNGIWVLPQYQGQQGLKFQAAPLPQLGTKRPATWGASVQLGLPRQRANYDPNKTAAALTFVSWMTQPRQNLAWTASGAVPTQPGVARDPSYKTNPISGVFSGLKDTYIPTGWPWVSQVRASWDRAVESAFLGKKSPQQALQDEAAQAAKDIAQAKQSLNLK</sequence>
<geneLocation type="plasmid" evidence="2 3">
    <name>pDAETH-1</name>
</geneLocation>
<dbReference type="PANTHER" id="PTHR43649:SF30">
    <property type="entry name" value="ABC TRANSPORTER SUBSTRATE-BINDING PROTEIN"/>
    <property type="match status" value="1"/>
</dbReference>
<dbReference type="SUPFAM" id="SSF53850">
    <property type="entry name" value="Periplasmic binding protein-like II"/>
    <property type="match status" value="1"/>
</dbReference>
<protein>
    <recommendedName>
        <fullName evidence="4">ABC transporter substrate-binding protein</fullName>
    </recommendedName>
</protein>
<feature type="signal peptide" evidence="1">
    <location>
        <begin position="1"/>
        <end position="19"/>
    </location>
</feature>
<evidence type="ECO:0000313" key="2">
    <source>
        <dbReference type="EMBL" id="BDP43916.1"/>
    </source>
</evidence>
<evidence type="ECO:0000313" key="3">
    <source>
        <dbReference type="Proteomes" id="UP001064971"/>
    </source>
</evidence>
<dbReference type="Proteomes" id="UP001064971">
    <property type="component" value="Plasmid pDAETH-1"/>
</dbReference>
<dbReference type="CDD" id="cd14748">
    <property type="entry name" value="PBP2_UgpB"/>
    <property type="match status" value="1"/>
</dbReference>
<feature type="chain" id="PRO_5045627246" description="ABC transporter substrate-binding protein" evidence="1">
    <location>
        <begin position="20"/>
        <end position="434"/>
    </location>
</feature>
<reference evidence="2" key="1">
    <citation type="submission" date="2022-07" db="EMBL/GenBank/DDBJ databases">
        <title>Complete Genome Sequence of the Radioresistant Bacterium Deinococcus aetherius ST0316, Isolated from the Air Dust collected in Lower Stratosphere above Japan.</title>
        <authorList>
            <person name="Satoh K."/>
            <person name="Hagiwara K."/>
            <person name="Katsumata K."/>
            <person name="Kubo A."/>
            <person name="Yokobori S."/>
            <person name="Yamagishi A."/>
            <person name="Oono Y."/>
            <person name="Narumi I."/>
        </authorList>
    </citation>
    <scope>NUCLEOTIDE SEQUENCE</scope>
    <source>
        <strain evidence="2">ST0316</strain>
        <plasmid evidence="2">pDAETH-1</plasmid>
    </source>
</reference>
<dbReference type="RefSeq" id="WP_264777750.1">
    <property type="nucleotide sequence ID" value="NZ_AP026561.1"/>
</dbReference>
<keyword evidence="2" id="KW-0614">Plasmid</keyword>
<keyword evidence="3" id="KW-1185">Reference proteome</keyword>
<dbReference type="Gene3D" id="3.40.190.10">
    <property type="entry name" value="Periplasmic binding protein-like II"/>
    <property type="match status" value="1"/>
</dbReference>
<evidence type="ECO:0000256" key="1">
    <source>
        <dbReference type="SAM" id="SignalP"/>
    </source>
</evidence>
<dbReference type="InterPro" id="IPR006059">
    <property type="entry name" value="SBP"/>
</dbReference>
<accession>A0ABM8AJC5</accession>
<organism evidence="2 3">
    <name type="scientific">Deinococcus aetherius</name>
    <dbReference type="NCBI Taxonomy" id="200252"/>
    <lineage>
        <taxon>Bacteria</taxon>
        <taxon>Thermotogati</taxon>
        <taxon>Deinococcota</taxon>
        <taxon>Deinococci</taxon>
        <taxon>Deinococcales</taxon>
        <taxon>Deinococcaceae</taxon>
        <taxon>Deinococcus</taxon>
    </lineage>
</organism>
<proteinExistence type="predicted"/>
<dbReference type="PANTHER" id="PTHR43649">
    <property type="entry name" value="ARABINOSE-BINDING PROTEIN-RELATED"/>
    <property type="match status" value="1"/>
</dbReference>
<evidence type="ECO:0008006" key="4">
    <source>
        <dbReference type="Google" id="ProtNLM"/>
    </source>
</evidence>
<dbReference type="Pfam" id="PF13416">
    <property type="entry name" value="SBP_bac_8"/>
    <property type="match status" value="1"/>
</dbReference>
<gene>
    <name evidence="2" type="ORF">DAETH_38850</name>
</gene>
<dbReference type="InterPro" id="IPR050490">
    <property type="entry name" value="Bact_solute-bd_prot1"/>
</dbReference>
<dbReference type="EMBL" id="AP026561">
    <property type="protein sequence ID" value="BDP43916.1"/>
    <property type="molecule type" value="Genomic_DNA"/>
</dbReference>
<keyword evidence="1" id="KW-0732">Signal</keyword>